<proteinExistence type="predicted"/>
<evidence type="ECO:0000313" key="2">
    <source>
        <dbReference type="Proteomes" id="UP000199412"/>
    </source>
</evidence>
<reference evidence="1 2" key="1">
    <citation type="submission" date="2016-10" db="EMBL/GenBank/DDBJ databases">
        <authorList>
            <person name="de Groot N.N."/>
        </authorList>
    </citation>
    <scope>NUCLEOTIDE SEQUENCE [LARGE SCALE GENOMIC DNA]</scope>
    <source>
        <strain evidence="1 2">ATCC 700224</strain>
    </source>
</reference>
<evidence type="ECO:0000313" key="1">
    <source>
        <dbReference type="EMBL" id="SDE71116.1"/>
    </source>
</evidence>
<dbReference type="STRING" id="69960.SAMN05421720_110122"/>
<gene>
    <name evidence="1" type="ORF">SAMN05421720_110122</name>
</gene>
<accession>A0A1G7F5T5</accession>
<keyword evidence="2" id="KW-1185">Reference proteome</keyword>
<name>A0A1G7F5T5_9PROT</name>
<sequence>MRPNDFGLYGSKSVSWASRDAESGDDGSSSDHDLVYRVHQLALRHGESERRAWRAAVGAYLERHPSASVTMAERVVTCLIRQRLDDLPTIKTA</sequence>
<protein>
    <submittedName>
        <fullName evidence="1">Uncharacterized protein</fullName>
    </submittedName>
</protein>
<dbReference type="Proteomes" id="UP000199412">
    <property type="component" value="Unassembled WGS sequence"/>
</dbReference>
<dbReference type="EMBL" id="FNAP01000010">
    <property type="protein sequence ID" value="SDE71116.1"/>
    <property type="molecule type" value="Genomic_DNA"/>
</dbReference>
<dbReference type="AlphaFoldDB" id="A0A1G7F5T5"/>
<organism evidence="1 2">
    <name type="scientific">Rhodospira trueperi</name>
    <dbReference type="NCBI Taxonomy" id="69960"/>
    <lineage>
        <taxon>Bacteria</taxon>
        <taxon>Pseudomonadati</taxon>
        <taxon>Pseudomonadota</taxon>
        <taxon>Alphaproteobacteria</taxon>
        <taxon>Rhodospirillales</taxon>
        <taxon>Rhodospirillaceae</taxon>
        <taxon>Rhodospira</taxon>
    </lineage>
</organism>